<dbReference type="Gene3D" id="3.40.1580.10">
    <property type="entry name" value="SMI1/KNR4-like"/>
    <property type="match status" value="1"/>
</dbReference>
<organism evidence="2 3">
    <name type="scientific">Desmospora profundinema</name>
    <dbReference type="NCBI Taxonomy" id="1571184"/>
    <lineage>
        <taxon>Bacteria</taxon>
        <taxon>Bacillati</taxon>
        <taxon>Bacillota</taxon>
        <taxon>Bacilli</taxon>
        <taxon>Bacillales</taxon>
        <taxon>Thermoactinomycetaceae</taxon>
        <taxon>Desmospora</taxon>
    </lineage>
</organism>
<keyword evidence="3" id="KW-1185">Reference proteome</keyword>
<accession>A0ABU1IN29</accession>
<dbReference type="InterPro" id="IPR018958">
    <property type="entry name" value="Knr4/Smi1-like_dom"/>
</dbReference>
<sequence>MNVYFDTSWVSKHSKPNLTEDEIKEVEAALGISFPKEYKKIVQKYNGALIEPNVIDFNDEEEVFEMLIDLLPNQEFNIVSTVKAFQKRERLPEKVIPIATDPGGNYFCYDFRISESHPPIVFYDHEFEWDDDNLTYVRPNLTELLNDLRD</sequence>
<feature type="domain" description="Knr4/Smi1-like" evidence="1">
    <location>
        <begin position="17"/>
        <end position="147"/>
    </location>
</feature>
<evidence type="ECO:0000259" key="1">
    <source>
        <dbReference type="SMART" id="SM00860"/>
    </source>
</evidence>
<dbReference type="Pfam" id="PF09346">
    <property type="entry name" value="SMI1_KNR4"/>
    <property type="match status" value="1"/>
</dbReference>
<reference evidence="2 3" key="1">
    <citation type="submission" date="2023-07" db="EMBL/GenBank/DDBJ databases">
        <title>Genomic Encyclopedia of Type Strains, Phase IV (KMG-IV): sequencing the most valuable type-strain genomes for metagenomic binning, comparative biology and taxonomic classification.</title>
        <authorList>
            <person name="Goeker M."/>
        </authorList>
    </citation>
    <scope>NUCLEOTIDE SEQUENCE [LARGE SCALE GENOMIC DNA]</scope>
    <source>
        <strain evidence="2 3">DSM 45903</strain>
    </source>
</reference>
<protein>
    <submittedName>
        <fullName evidence="2">Cell wall assembly regulator SMI1</fullName>
    </submittedName>
</protein>
<dbReference type="InterPro" id="IPR037883">
    <property type="entry name" value="Knr4/Smi1-like_sf"/>
</dbReference>
<gene>
    <name evidence="2" type="ORF">JOE21_002177</name>
</gene>
<dbReference type="EMBL" id="JAVDQG010000004">
    <property type="protein sequence ID" value="MDR6226171.1"/>
    <property type="molecule type" value="Genomic_DNA"/>
</dbReference>
<name>A0ABU1IN29_9BACL</name>
<proteinExistence type="predicted"/>
<dbReference type="SMART" id="SM00860">
    <property type="entry name" value="SMI1_KNR4"/>
    <property type="match status" value="1"/>
</dbReference>
<comment type="caution">
    <text evidence="2">The sequence shown here is derived from an EMBL/GenBank/DDBJ whole genome shotgun (WGS) entry which is preliminary data.</text>
</comment>
<dbReference type="Proteomes" id="UP001185012">
    <property type="component" value="Unassembled WGS sequence"/>
</dbReference>
<evidence type="ECO:0000313" key="3">
    <source>
        <dbReference type="Proteomes" id="UP001185012"/>
    </source>
</evidence>
<evidence type="ECO:0000313" key="2">
    <source>
        <dbReference type="EMBL" id="MDR6226171.1"/>
    </source>
</evidence>
<dbReference type="SUPFAM" id="SSF160631">
    <property type="entry name" value="SMI1/KNR4-like"/>
    <property type="match status" value="1"/>
</dbReference>
<dbReference type="RefSeq" id="WP_309865718.1">
    <property type="nucleotide sequence ID" value="NZ_JAVDQG010000004.1"/>
</dbReference>